<protein>
    <submittedName>
        <fullName evidence="1">Uncharacterized protein</fullName>
    </submittedName>
</protein>
<reference evidence="1 2" key="1">
    <citation type="submission" date="2021-06" db="EMBL/GenBank/DDBJ databases">
        <title>Caerostris extrusa draft genome.</title>
        <authorList>
            <person name="Kono N."/>
            <person name="Arakawa K."/>
        </authorList>
    </citation>
    <scope>NUCLEOTIDE SEQUENCE [LARGE SCALE GENOMIC DNA]</scope>
</reference>
<comment type="caution">
    <text evidence="1">The sequence shown here is derived from an EMBL/GenBank/DDBJ whole genome shotgun (WGS) entry which is preliminary data.</text>
</comment>
<sequence length="182" mass="21437">MRFCRILDASSDNGRTLQVANCHREVRISAPNEPMGSSNLCQTQRMVERDGHRRETTFLPIFRGSILVGQDRIQSFRWKEDAAKEYNKPAIHSRKIKKKFPDFCREMFCLQQIHFEEGFFEMFLSYATDEKRRFFLLFHGSTLEVMPQTRNDVSSYFSIDPYWLVKTESRASDGRKTGKCDQ</sequence>
<gene>
    <name evidence="1" type="ORF">CEXT_578821</name>
</gene>
<keyword evidence="2" id="KW-1185">Reference proteome</keyword>
<proteinExistence type="predicted"/>
<organism evidence="1 2">
    <name type="scientific">Caerostris extrusa</name>
    <name type="common">Bark spider</name>
    <name type="synonym">Caerostris bankana</name>
    <dbReference type="NCBI Taxonomy" id="172846"/>
    <lineage>
        <taxon>Eukaryota</taxon>
        <taxon>Metazoa</taxon>
        <taxon>Ecdysozoa</taxon>
        <taxon>Arthropoda</taxon>
        <taxon>Chelicerata</taxon>
        <taxon>Arachnida</taxon>
        <taxon>Araneae</taxon>
        <taxon>Araneomorphae</taxon>
        <taxon>Entelegynae</taxon>
        <taxon>Araneoidea</taxon>
        <taxon>Araneidae</taxon>
        <taxon>Caerostris</taxon>
    </lineage>
</organism>
<dbReference type="Proteomes" id="UP001054945">
    <property type="component" value="Unassembled WGS sequence"/>
</dbReference>
<dbReference type="AlphaFoldDB" id="A0AAV4QY14"/>
<accession>A0AAV4QY14</accession>
<name>A0AAV4QY14_CAEEX</name>
<evidence type="ECO:0000313" key="2">
    <source>
        <dbReference type="Proteomes" id="UP001054945"/>
    </source>
</evidence>
<evidence type="ECO:0000313" key="1">
    <source>
        <dbReference type="EMBL" id="GIY13709.1"/>
    </source>
</evidence>
<dbReference type="EMBL" id="BPLR01006987">
    <property type="protein sequence ID" value="GIY13709.1"/>
    <property type="molecule type" value="Genomic_DNA"/>
</dbReference>